<keyword evidence="2" id="KW-1185">Reference proteome</keyword>
<dbReference type="Gene3D" id="1.10.10.1190">
    <property type="entry name" value="Antirestriction protein ArdA, domain 3"/>
    <property type="match status" value="1"/>
</dbReference>
<dbReference type="InterPro" id="IPR041895">
    <property type="entry name" value="ArdA_dom1"/>
</dbReference>
<comment type="caution">
    <text evidence="1">The sequence shown here is derived from an EMBL/GenBank/DDBJ whole genome shotgun (WGS) entry which is preliminary data.</text>
</comment>
<dbReference type="RefSeq" id="WP_188764991.1">
    <property type="nucleotide sequence ID" value="NZ_BMKK01000002.1"/>
</dbReference>
<sequence length="185" mass="21904">MKTSQTPQIYVGTYAKYNGSGHRNGSIAGEWVDLEIYDTKDSFFEYCKELHCDEDDAEFMFQDYENIPEKLISECSVSDKLFDYIEAIKDMEDETIEALGLFIEDKDINKDTDFEELMQEFSDEYQGYYDGSEGTEVEFAYKYIEEQGILNEMPEHLQYYFDYKAYANDLFINDFVEHDGHVFRR</sequence>
<reference evidence="1" key="1">
    <citation type="journal article" date="2014" name="Int. J. Syst. Evol. Microbiol.">
        <title>Complete genome sequence of Corynebacterium casei LMG S-19264T (=DSM 44701T), isolated from a smear-ripened cheese.</title>
        <authorList>
            <consortium name="US DOE Joint Genome Institute (JGI-PGF)"/>
            <person name="Walter F."/>
            <person name="Albersmeier A."/>
            <person name="Kalinowski J."/>
            <person name="Ruckert C."/>
        </authorList>
    </citation>
    <scope>NUCLEOTIDE SEQUENCE</scope>
    <source>
        <strain evidence="1">CGMCC 1.15958</strain>
    </source>
</reference>
<organism evidence="1 2">
    <name type="scientific">Emticicia aquatilis</name>
    <dbReference type="NCBI Taxonomy" id="1537369"/>
    <lineage>
        <taxon>Bacteria</taxon>
        <taxon>Pseudomonadati</taxon>
        <taxon>Bacteroidota</taxon>
        <taxon>Cytophagia</taxon>
        <taxon>Cytophagales</taxon>
        <taxon>Leadbetterellaceae</taxon>
        <taxon>Emticicia</taxon>
    </lineage>
</organism>
<dbReference type="Gene3D" id="3.10.20.480">
    <property type="entry name" value="Antirestriction protein ArdA, domain 1"/>
    <property type="match status" value="1"/>
</dbReference>
<dbReference type="AlphaFoldDB" id="A0A916YJ83"/>
<dbReference type="InterPro" id="IPR041893">
    <property type="entry name" value="ArdA_dom3"/>
</dbReference>
<evidence type="ECO:0000313" key="2">
    <source>
        <dbReference type="Proteomes" id="UP000609064"/>
    </source>
</evidence>
<gene>
    <name evidence="1" type="ORF">GCM10011514_10510</name>
</gene>
<name>A0A916YJ83_9BACT</name>
<reference evidence="1" key="2">
    <citation type="submission" date="2020-09" db="EMBL/GenBank/DDBJ databases">
        <authorList>
            <person name="Sun Q."/>
            <person name="Zhou Y."/>
        </authorList>
    </citation>
    <scope>NUCLEOTIDE SEQUENCE</scope>
    <source>
        <strain evidence="1">CGMCC 1.15958</strain>
    </source>
</reference>
<accession>A0A916YJ83</accession>
<evidence type="ECO:0000313" key="1">
    <source>
        <dbReference type="EMBL" id="GGD48359.1"/>
    </source>
</evidence>
<protein>
    <submittedName>
        <fullName evidence="1">Antirestriction protein</fullName>
    </submittedName>
</protein>
<dbReference type="EMBL" id="BMKK01000002">
    <property type="protein sequence ID" value="GGD48359.1"/>
    <property type="molecule type" value="Genomic_DNA"/>
</dbReference>
<proteinExistence type="predicted"/>
<dbReference type="Proteomes" id="UP000609064">
    <property type="component" value="Unassembled WGS sequence"/>
</dbReference>
<dbReference type="Pfam" id="PF07275">
    <property type="entry name" value="ArdA"/>
    <property type="match status" value="1"/>
</dbReference>
<dbReference type="InterPro" id="IPR009899">
    <property type="entry name" value="ArdA"/>
</dbReference>